<gene>
    <name evidence="2" type="ORF">I6U48_15355</name>
</gene>
<dbReference type="PIRSF" id="PIRSF037246">
    <property type="entry name" value="UCP037246"/>
    <property type="match status" value="1"/>
</dbReference>
<evidence type="ECO:0000313" key="3">
    <source>
        <dbReference type="Proteomes" id="UP000694308"/>
    </source>
</evidence>
<dbReference type="InterPro" id="IPR003173">
    <property type="entry name" value="PC4_C"/>
</dbReference>
<evidence type="ECO:0000313" key="2">
    <source>
        <dbReference type="EMBL" id="MBV7274281.1"/>
    </source>
</evidence>
<organism evidence="2 3">
    <name type="scientific">Clostridium thailandense</name>
    <dbReference type="NCBI Taxonomy" id="2794346"/>
    <lineage>
        <taxon>Bacteria</taxon>
        <taxon>Bacillati</taxon>
        <taxon>Bacillota</taxon>
        <taxon>Clostridia</taxon>
        <taxon>Eubacteriales</taxon>
        <taxon>Clostridiaceae</taxon>
        <taxon>Clostridium</taxon>
    </lineage>
</organism>
<dbReference type="Pfam" id="PF02229">
    <property type="entry name" value="PC4"/>
    <property type="match status" value="1"/>
</dbReference>
<dbReference type="EMBL" id="JAEEGC010000072">
    <property type="protein sequence ID" value="MBV7274281.1"/>
    <property type="molecule type" value="Genomic_DNA"/>
</dbReference>
<dbReference type="AlphaFoldDB" id="A0A949WRR9"/>
<dbReference type="GO" id="GO:0003677">
    <property type="term" value="F:DNA binding"/>
    <property type="evidence" value="ECO:0007669"/>
    <property type="project" value="InterPro"/>
</dbReference>
<evidence type="ECO:0000259" key="1">
    <source>
        <dbReference type="Pfam" id="PF02229"/>
    </source>
</evidence>
<keyword evidence="3" id="KW-1185">Reference proteome</keyword>
<dbReference type="Proteomes" id="UP000694308">
    <property type="component" value="Unassembled WGS sequence"/>
</dbReference>
<protein>
    <submittedName>
        <fullName evidence="2">YdbC family protein</fullName>
    </submittedName>
</protein>
<dbReference type="InterPro" id="IPR017154">
    <property type="entry name" value="PC4-like"/>
</dbReference>
<name>A0A949WRR9_9CLOT</name>
<reference evidence="2" key="1">
    <citation type="submission" date="2020-12" db="EMBL/GenBank/DDBJ databases">
        <title>Clostridium thailandense sp. nov., a novel acetogenic bacterium isolated from peat land soil in Thailand.</title>
        <authorList>
            <person name="Chaikitkaew S."/>
            <person name="Birkeland N.K."/>
        </authorList>
    </citation>
    <scope>NUCLEOTIDE SEQUENCE</scope>
    <source>
        <strain evidence="2">PL3</strain>
    </source>
</reference>
<accession>A0A949WRR9</accession>
<comment type="caution">
    <text evidence="2">The sequence shown here is derived from an EMBL/GenBank/DDBJ whole genome shotgun (WGS) entry which is preliminary data.</text>
</comment>
<proteinExistence type="predicted"/>
<sequence>MADIKYEIKENIGVLSESTKGWKKELTLISWNDKIPKFDIRDWDPEHKKMGKGVTLTNEELKELRDILNKMEL</sequence>
<dbReference type="RefSeq" id="WP_218321345.1">
    <property type="nucleotide sequence ID" value="NZ_JAEEGC010000072.1"/>
</dbReference>
<dbReference type="GO" id="GO:0006355">
    <property type="term" value="P:regulation of DNA-templated transcription"/>
    <property type="evidence" value="ECO:0007669"/>
    <property type="project" value="InterPro"/>
</dbReference>
<feature type="domain" description="Transcriptional coactivator p15 (PC4) C-terminal" evidence="1">
    <location>
        <begin position="20"/>
        <end position="67"/>
    </location>
</feature>